<dbReference type="SMART" id="SM00530">
    <property type="entry name" value="HTH_XRE"/>
    <property type="match status" value="1"/>
</dbReference>
<gene>
    <name evidence="3" type="ORF">F6I03_03535</name>
</gene>
<dbReference type="PANTHER" id="PTHR46558">
    <property type="entry name" value="TRACRIPTIONAL REGULATORY PROTEIN-RELATED-RELATED"/>
    <property type="match status" value="1"/>
</dbReference>
<organism evidence="3 4">
    <name type="scientific">Aerococcus sanguinicola</name>
    <dbReference type="NCBI Taxonomy" id="119206"/>
    <lineage>
        <taxon>Bacteria</taxon>
        <taxon>Bacillati</taxon>
        <taxon>Bacillota</taxon>
        <taxon>Bacilli</taxon>
        <taxon>Lactobacillales</taxon>
        <taxon>Aerococcaceae</taxon>
        <taxon>Aerococcus</taxon>
    </lineage>
</organism>
<accession>A0A5N1GPW7</accession>
<dbReference type="Proteomes" id="UP000327148">
    <property type="component" value="Unassembled WGS sequence"/>
</dbReference>
<dbReference type="PANTHER" id="PTHR46558:SF11">
    <property type="entry name" value="HTH-TYPE TRANSCRIPTIONAL REGULATOR XRE"/>
    <property type="match status" value="1"/>
</dbReference>
<evidence type="ECO:0000313" key="3">
    <source>
        <dbReference type="EMBL" id="KAA9302299.1"/>
    </source>
</evidence>
<dbReference type="Gene3D" id="1.10.260.40">
    <property type="entry name" value="lambda repressor-like DNA-binding domains"/>
    <property type="match status" value="1"/>
</dbReference>
<dbReference type="OrthoDB" id="9808239at2"/>
<dbReference type="EMBL" id="VYWO01000001">
    <property type="protein sequence ID" value="KAA9302299.1"/>
    <property type="molecule type" value="Genomic_DNA"/>
</dbReference>
<sequence>MNDFISDKVVAERLKALREEKGYTQKDLANLISANYETVRGWDYGKSLPKHEMLARLAKLYNVSIDYILGQTNTKERYK</sequence>
<proteinExistence type="predicted"/>
<dbReference type="GO" id="GO:0003677">
    <property type="term" value="F:DNA binding"/>
    <property type="evidence" value="ECO:0007669"/>
    <property type="project" value="UniProtKB-KW"/>
</dbReference>
<feature type="domain" description="HTH cro/C1-type" evidence="2">
    <location>
        <begin position="14"/>
        <end position="68"/>
    </location>
</feature>
<protein>
    <submittedName>
        <fullName evidence="3">Helix-turn-helix transcriptional regulator</fullName>
    </submittedName>
</protein>
<dbReference type="CDD" id="cd00093">
    <property type="entry name" value="HTH_XRE"/>
    <property type="match status" value="1"/>
</dbReference>
<dbReference type="RefSeq" id="WP_070431134.1">
    <property type="nucleotide sequence ID" value="NZ_VYWO01000001.1"/>
</dbReference>
<dbReference type="Pfam" id="PF01381">
    <property type="entry name" value="HTH_3"/>
    <property type="match status" value="1"/>
</dbReference>
<comment type="caution">
    <text evidence="3">The sequence shown here is derived from an EMBL/GenBank/DDBJ whole genome shotgun (WGS) entry which is preliminary data.</text>
</comment>
<evidence type="ECO:0000259" key="2">
    <source>
        <dbReference type="PROSITE" id="PS50943"/>
    </source>
</evidence>
<reference evidence="3 4" key="1">
    <citation type="submission" date="2019-09" db="EMBL/GenBank/DDBJ databases">
        <title>Draft genome sequence assemblies of isolates from the urinary tract.</title>
        <authorList>
            <person name="Mores C.R."/>
            <person name="Putonti C."/>
            <person name="Wolfe A.J."/>
        </authorList>
    </citation>
    <scope>NUCLEOTIDE SEQUENCE [LARGE SCALE GENOMIC DNA]</scope>
    <source>
        <strain evidence="3 4">UMB623</strain>
    </source>
</reference>
<dbReference type="AlphaFoldDB" id="A0A5N1GPW7"/>
<keyword evidence="1" id="KW-0238">DNA-binding</keyword>
<dbReference type="PROSITE" id="PS50943">
    <property type="entry name" value="HTH_CROC1"/>
    <property type="match status" value="1"/>
</dbReference>
<evidence type="ECO:0000256" key="1">
    <source>
        <dbReference type="ARBA" id="ARBA00023125"/>
    </source>
</evidence>
<evidence type="ECO:0000313" key="4">
    <source>
        <dbReference type="Proteomes" id="UP000327148"/>
    </source>
</evidence>
<dbReference type="SUPFAM" id="SSF47413">
    <property type="entry name" value="lambda repressor-like DNA-binding domains"/>
    <property type="match status" value="1"/>
</dbReference>
<name>A0A5N1GPW7_9LACT</name>
<dbReference type="InterPro" id="IPR001387">
    <property type="entry name" value="Cro/C1-type_HTH"/>
</dbReference>
<dbReference type="InterPro" id="IPR010982">
    <property type="entry name" value="Lambda_DNA-bd_dom_sf"/>
</dbReference>